<proteinExistence type="inferred from homology"/>
<dbReference type="GO" id="GO:0005524">
    <property type="term" value="F:ATP binding"/>
    <property type="evidence" value="ECO:0007669"/>
    <property type="project" value="UniProtKB-KW"/>
</dbReference>
<dbReference type="PIRSF" id="PIRSF006806">
    <property type="entry name" value="FTHF_cligase"/>
    <property type="match status" value="1"/>
</dbReference>
<comment type="cofactor">
    <cofactor evidence="5">
        <name>Mg(2+)</name>
        <dbReference type="ChEBI" id="CHEBI:18420"/>
    </cofactor>
</comment>
<dbReference type="Proteomes" id="UP000189177">
    <property type="component" value="Unassembled WGS sequence"/>
</dbReference>
<comment type="caution">
    <text evidence="6">The sequence shown here is derived from an EMBL/GenBank/DDBJ whole genome shotgun (WGS) entry which is preliminary data.</text>
</comment>
<protein>
    <recommendedName>
        <fullName evidence="5">5-formyltetrahydrofolate cyclo-ligase</fullName>
        <ecNumber evidence="5">6.3.3.2</ecNumber>
    </recommendedName>
</protein>
<feature type="binding site" evidence="4">
    <location>
        <position position="69"/>
    </location>
    <ligand>
        <name>substrate</name>
    </ligand>
</feature>
<comment type="similarity">
    <text evidence="1 5">Belongs to the 5-formyltetrahydrofolate cyclo-ligase family.</text>
</comment>
<dbReference type="OrthoDB" id="9801938at2"/>
<dbReference type="RefSeq" id="WP_077243713.1">
    <property type="nucleotide sequence ID" value="NZ_MUZR01000007.1"/>
</dbReference>
<keyword evidence="3 4" id="KW-0067">ATP-binding</keyword>
<dbReference type="GO" id="GO:0035999">
    <property type="term" value="P:tetrahydrofolate interconversion"/>
    <property type="evidence" value="ECO:0007669"/>
    <property type="project" value="TreeGrafter"/>
</dbReference>
<evidence type="ECO:0000256" key="1">
    <source>
        <dbReference type="ARBA" id="ARBA00010638"/>
    </source>
</evidence>
<organism evidence="6 7">
    <name type="scientific">Thioalkalivibrio halophilus</name>
    <dbReference type="NCBI Taxonomy" id="252474"/>
    <lineage>
        <taxon>Bacteria</taxon>
        <taxon>Pseudomonadati</taxon>
        <taxon>Pseudomonadota</taxon>
        <taxon>Gammaproteobacteria</taxon>
        <taxon>Chromatiales</taxon>
        <taxon>Ectothiorhodospiraceae</taxon>
        <taxon>Thioalkalivibrio</taxon>
    </lineage>
</organism>
<keyword evidence="5" id="KW-0460">Magnesium</keyword>
<dbReference type="PANTHER" id="PTHR23407:SF1">
    <property type="entry name" value="5-FORMYLTETRAHYDROFOLATE CYCLO-LIGASE"/>
    <property type="match status" value="1"/>
</dbReference>
<dbReference type="InterPro" id="IPR037171">
    <property type="entry name" value="NagB/RpiA_transferase-like"/>
</dbReference>
<keyword evidence="2 4" id="KW-0547">Nucleotide-binding</keyword>
<keyword evidence="6" id="KW-0436">Ligase</keyword>
<dbReference type="Gene3D" id="3.40.50.10420">
    <property type="entry name" value="NagB/RpiA/CoA transferase-like"/>
    <property type="match status" value="1"/>
</dbReference>
<keyword evidence="5" id="KW-0479">Metal-binding</keyword>
<dbReference type="InterPro" id="IPR002698">
    <property type="entry name" value="FTHF_cligase"/>
</dbReference>
<feature type="binding site" evidence="4">
    <location>
        <begin position="148"/>
        <end position="156"/>
    </location>
    <ligand>
        <name>ATP</name>
        <dbReference type="ChEBI" id="CHEBI:30616"/>
    </ligand>
</feature>
<dbReference type="PANTHER" id="PTHR23407">
    <property type="entry name" value="ATPASE INHIBITOR/5-FORMYLTETRAHYDROFOLATE CYCLO-LIGASE"/>
    <property type="match status" value="1"/>
</dbReference>
<dbReference type="GO" id="GO:0030272">
    <property type="term" value="F:5-formyltetrahydrofolate cyclo-ligase activity"/>
    <property type="evidence" value="ECO:0007669"/>
    <property type="project" value="UniProtKB-EC"/>
</dbReference>
<sequence>MPTTAHAPDIDALAREDARRLRRELRRRRAALSDARLAEHNRAISGHLLKWLERWQPRCIGAYRGLRGEVDLTALTCALARRGTRIALPVMDTRRDGRMHFHEWHPEDRLCHNGFDIAEPCPGAPQVWRREMQVVLMPLVAFDRHGNRMGMGAGYYDRYFARRRFGIHRPRLIGVAHGLQQVEALPVQPWDVPLDAVVTETGWHVFPRHGQATATLQTPDND</sequence>
<dbReference type="AlphaFoldDB" id="A0A1V3A232"/>
<evidence type="ECO:0000256" key="2">
    <source>
        <dbReference type="ARBA" id="ARBA00022741"/>
    </source>
</evidence>
<comment type="catalytic activity">
    <reaction evidence="5">
        <text>(6S)-5-formyl-5,6,7,8-tetrahydrofolate + ATP = (6R)-5,10-methenyltetrahydrofolate + ADP + phosphate</text>
        <dbReference type="Rhea" id="RHEA:10488"/>
        <dbReference type="ChEBI" id="CHEBI:30616"/>
        <dbReference type="ChEBI" id="CHEBI:43474"/>
        <dbReference type="ChEBI" id="CHEBI:57455"/>
        <dbReference type="ChEBI" id="CHEBI:57457"/>
        <dbReference type="ChEBI" id="CHEBI:456216"/>
        <dbReference type="EC" id="6.3.3.2"/>
    </reaction>
</comment>
<dbReference type="NCBIfam" id="TIGR02727">
    <property type="entry name" value="MTHFS_bact"/>
    <property type="match status" value="1"/>
</dbReference>
<dbReference type="EC" id="6.3.3.2" evidence="5"/>
<dbReference type="EMBL" id="MUZR01000007">
    <property type="protein sequence ID" value="OOC11133.1"/>
    <property type="molecule type" value="Genomic_DNA"/>
</dbReference>
<dbReference type="STRING" id="252474.B1A74_02960"/>
<evidence type="ECO:0000256" key="4">
    <source>
        <dbReference type="PIRSR" id="PIRSR006806-1"/>
    </source>
</evidence>
<dbReference type="SUPFAM" id="SSF100950">
    <property type="entry name" value="NagB/RpiA/CoA transferase-like"/>
    <property type="match status" value="1"/>
</dbReference>
<reference evidence="6 7" key="1">
    <citation type="submission" date="2017-02" db="EMBL/GenBank/DDBJ databases">
        <title>Genomic diversity within the haloalkaliphilic genus Thioalkalivibrio.</title>
        <authorList>
            <person name="Ahn A.-C."/>
            <person name="Meier-Kolthoff J."/>
            <person name="Overmars L."/>
            <person name="Richter M."/>
            <person name="Woyke T."/>
            <person name="Sorokin D.Y."/>
            <person name="Muyzer G."/>
        </authorList>
    </citation>
    <scope>NUCLEOTIDE SEQUENCE [LARGE SCALE GENOMIC DNA]</scope>
    <source>
        <strain evidence="6 7">HL17</strain>
    </source>
</reference>
<evidence type="ECO:0000256" key="3">
    <source>
        <dbReference type="ARBA" id="ARBA00022840"/>
    </source>
</evidence>
<evidence type="ECO:0000313" key="6">
    <source>
        <dbReference type="EMBL" id="OOC11133.1"/>
    </source>
</evidence>
<dbReference type="InterPro" id="IPR024185">
    <property type="entry name" value="FTHF_cligase-like_sf"/>
</dbReference>
<dbReference type="Pfam" id="PF01812">
    <property type="entry name" value="5-FTHF_cyc-lig"/>
    <property type="match status" value="1"/>
</dbReference>
<gene>
    <name evidence="6" type="ORF">B1A74_02960</name>
</gene>
<evidence type="ECO:0000256" key="5">
    <source>
        <dbReference type="RuleBase" id="RU361279"/>
    </source>
</evidence>
<keyword evidence="7" id="KW-1185">Reference proteome</keyword>
<dbReference type="GO" id="GO:0009396">
    <property type="term" value="P:folic acid-containing compound biosynthetic process"/>
    <property type="evidence" value="ECO:0007669"/>
    <property type="project" value="TreeGrafter"/>
</dbReference>
<accession>A0A1V3A232</accession>
<name>A0A1V3A232_9GAMM</name>
<dbReference type="GO" id="GO:0046872">
    <property type="term" value="F:metal ion binding"/>
    <property type="evidence" value="ECO:0007669"/>
    <property type="project" value="UniProtKB-KW"/>
</dbReference>
<evidence type="ECO:0000313" key="7">
    <source>
        <dbReference type="Proteomes" id="UP000189177"/>
    </source>
</evidence>